<dbReference type="PANTHER" id="PTHR43310">
    <property type="entry name" value="SULFATE TRANSPORTER YBAR-RELATED"/>
    <property type="match status" value="1"/>
</dbReference>
<feature type="transmembrane region" description="Helical" evidence="5">
    <location>
        <begin position="61"/>
        <end position="78"/>
    </location>
</feature>
<keyword evidence="8" id="KW-1185">Reference proteome</keyword>
<comment type="subcellular location">
    <subcellularLocation>
        <location evidence="1">Membrane</location>
        <topology evidence="1">Multi-pass membrane protein</topology>
    </subcellularLocation>
</comment>
<reference evidence="7 8" key="1">
    <citation type="submission" date="2023-05" db="EMBL/GenBank/DDBJ databases">
        <title>Sedimentitalea sp. nov. JM2-8.</title>
        <authorList>
            <person name="Huang J."/>
        </authorList>
    </citation>
    <scope>NUCLEOTIDE SEQUENCE [LARGE SCALE GENOMIC DNA]</scope>
    <source>
        <strain evidence="7 8">JM2-8</strain>
    </source>
</reference>
<protein>
    <submittedName>
        <fullName evidence="7">SulP family inorganic anion transporter</fullName>
    </submittedName>
</protein>
<evidence type="ECO:0000313" key="8">
    <source>
        <dbReference type="Proteomes" id="UP001227126"/>
    </source>
</evidence>
<feature type="transmembrane region" description="Helical" evidence="5">
    <location>
        <begin position="175"/>
        <end position="197"/>
    </location>
</feature>
<comment type="caution">
    <text evidence="7">The sequence shown here is derived from an EMBL/GenBank/DDBJ whole genome shotgun (WGS) entry which is preliminary data.</text>
</comment>
<feature type="transmembrane region" description="Helical" evidence="5">
    <location>
        <begin position="83"/>
        <end position="100"/>
    </location>
</feature>
<feature type="transmembrane region" description="Helical" evidence="5">
    <location>
        <begin position="106"/>
        <end position="124"/>
    </location>
</feature>
<evidence type="ECO:0000256" key="1">
    <source>
        <dbReference type="ARBA" id="ARBA00004141"/>
    </source>
</evidence>
<feature type="transmembrane region" description="Helical" evidence="5">
    <location>
        <begin position="356"/>
        <end position="375"/>
    </location>
</feature>
<dbReference type="Gene3D" id="3.30.750.24">
    <property type="entry name" value="STAS domain"/>
    <property type="match status" value="1"/>
</dbReference>
<feature type="transmembrane region" description="Helical" evidence="5">
    <location>
        <begin position="256"/>
        <end position="279"/>
    </location>
</feature>
<evidence type="ECO:0000256" key="2">
    <source>
        <dbReference type="ARBA" id="ARBA00022692"/>
    </source>
</evidence>
<organism evidence="7 8">
    <name type="scientific">Sedimentitalea xiamensis</name>
    <dbReference type="NCBI Taxonomy" id="3050037"/>
    <lineage>
        <taxon>Bacteria</taxon>
        <taxon>Pseudomonadati</taxon>
        <taxon>Pseudomonadota</taxon>
        <taxon>Alphaproteobacteria</taxon>
        <taxon>Rhodobacterales</taxon>
        <taxon>Paracoccaceae</taxon>
        <taxon>Sedimentitalea</taxon>
    </lineage>
</organism>
<dbReference type="SUPFAM" id="SSF52091">
    <property type="entry name" value="SpoIIaa-like"/>
    <property type="match status" value="1"/>
</dbReference>
<dbReference type="Pfam" id="PF01740">
    <property type="entry name" value="STAS"/>
    <property type="match status" value="1"/>
</dbReference>
<dbReference type="Proteomes" id="UP001227126">
    <property type="component" value="Unassembled WGS sequence"/>
</dbReference>
<evidence type="ECO:0000256" key="3">
    <source>
        <dbReference type="ARBA" id="ARBA00022989"/>
    </source>
</evidence>
<dbReference type="CDD" id="cd07042">
    <property type="entry name" value="STAS_SulP_like_sulfate_transporter"/>
    <property type="match status" value="1"/>
</dbReference>
<evidence type="ECO:0000259" key="6">
    <source>
        <dbReference type="PROSITE" id="PS50801"/>
    </source>
</evidence>
<evidence type="ECO:0000256" key="4">
    <source>
        <dbReference type="ARBA" id="ARBA00023136"/>
    </source>
</evidence>
<evidence type="ECO:0000256" key="5">
    <source>
        <dbReference type="SAM" id="Phobius"/>
    </source>
</evidence>
<keyword evidence="3 5" id="KW-1133">Transmembrane helix</keyword>
<dbReference type="InterPro" id="IPR002645">
    <property type="entry name" value="STAS_dom"/>
</dbReference>
<dbReference type="PANTHER" id="PTHR43310:SF1">
    <property type="entry name" value="SULFATE TRANSPORTER YBAR-RELATED"/>
    <property type="match status" value="1"/>
</dbReference>
<feature type="transmembrane region" description="Helical" evidence="5">
    <location>
        <begin position="204"/>
        <end position="224"/>
    </location>
</feature>
<keyword evidence="2 5" id="KW-0812">Transmembrane</keyword>
<keyword evidence="4 5" id="KW-0472">Membrane</keyword>
<name>A0ABT7FE77_9RHOB</name>
<feature type="domain" description="STAS" evidence="6">
    <location>
        <begin position="425"/>
        <end position="514"/>
    </location>
</feature>
<proteinExistence type="predicted"/>
<sequence length="542" mass="57360">MRRALMASFANRLAMPDLRWMPDEGLTPSRLRIELLSGLTVALALVPEAVAFAFVAGVHPLVGLYAAFLVGLITALIGGRPGMISGATGALAVVMVALVAEHGVEYLFATVVLMGLMQIFAGIMRWGRFIRLVPHPVMLGFVNGLAIVIFLAQLGQFKVPGSMVNTGHGVSGGEWLSGGPLYLMLSLVVLTMVVIWIMPRVTRVIPAPLAGIGVVATLVIVAGVDVPRVGDLASIQGGLPSFHIPMVPPTWETLRIILPYSVILAAIGLIESLLTLNLVGDITGKRGGASQECVAQGVANTVTGFFGGMGGCAMIGQSMINVKSGGRTRVAGIAAALFLLVFILFAAPVIELIPLAALVGVMFMVVIGTFAWNSLTILRKVPLTDAFVILLVTVVTVLEDLAVAVVVGVIVSALAYAWNNARRIHAKTYETPEGARVYQIQGPLFFGSSDGFVEMFDPAGDPASVIVDFADSRVVDQSALQAIETVAAKYEAEGKQIQLRHLSRDCHRLLKKAGHLMVDSDDDPDYALAVNYQVRTGILGGH</sequence>
<dbReference type="PROSITE" id="PS50801">
    <property type="entry name" value="STAS"/>
    <property type="match status" value="1"/>
</dbReference>
<gene>
    <name evidence="7" type="ORF">QO034_09245</name>
</gene>
<dbReference type="Pfam" id="PF00916">
    <property type="entry name" value="Sulfate_transp"/>
    <property type="match status" value="1"/>
</dbReference>
<feature type="transmembrane region" description="Helical" evidence="5">
    <location>
        <begin position="330"/>
        <end position="350"/>
    </location>
</feature>
<dbReference type="InterPro" id="IPR011547">
    <property type="entry name" value="SLC26A/SulP_dom"/>
</dbReference>
<dbReference type="RefSeq" id="WP_284485231.1">
    <property type="nucleotide sequence ID" value="NZ_JASNJE010000008.1"/>
</dbReference>
<dbReference type="InterPro" id="IPR036513">
    <property type="entry name" value="STAS_dom_sf"/>
</dbReference>
<feature type="transmembrane region" description="Helical" evidence="5">
    <location>
        <begin position="387"/>
        <end position="418"/>
    </location>
</feature>
<dbReference type="EMBL" id="JASNJE010000008">
    <property type="protein sequence ID" value="MDK3073293.1"/>
    <property type="molecule type" value="Genomic_DNA"/>
</dbReference>
<dbReference type="InterPro" id="IPR052706">
    <property type="entry name" value="Membrane-Transporter-like"/>
</dbReference>
<accession>A0ABT7FE77</accession>
<evidence type="ECO:0000313" key="7">
    <source>
        <dbReference type="EMBL" id="MDK3073293.1"/>
    </source>
</evidence>
<feature type="transmembrane region" description="Helical" evidence="5">
    <location>
        <begin position="136"/>
        <end position="155"/>
    </location>
</feature>